<dbReference type="InterPro" id="IPR045455">
    <property type="entry name" value="NrS-1_pol-like_helicase"/>
</dbReference>
<sequence>MNTFPQHSKIKSNNLENNGGVKMATTATVGQSAKQNRFESLDDFKAFVRDKFINGSGIDPKLFDACVEFHQDIETAYPGSDWEAPIHEQLGWTWKRFRKQANENIYAAFLMNEDGSLWQAIVSIWDEDKQRPYRYLAPKGKGDRAFIPKIPQSIWNKIAKRYGKPIAENISFWEWLKEVEIPRIITEGGKKALSAISQGYACIALYGCRCGVKKSGDLIPELEALATNQSKWLIGFDKDKKPSAQKSVRLGIKRIKNTLSMLNSHTISMNWDEDYKGIDDLITGKGSAAFDAAYGEAIARLEASISPKEAGISQSKLAEELSERYRNRLAWHVGNKCWYEYERKLDGVWCEISDELVARMVIAEAKNRIGATFKYDFVAGTTKFLKADLAVEEWEEQQGLIPMRDGVLNPKTLELMEHSPGYRFLWQLPYRWADRAIGHEPISNWLNETMKGDKTLVQLLRAYLKAIVCGRYDLQRFLECIGPGGTGKSTYQRLAVALIGEENATVTTLKQLEGNRFESASLYGKRLVLITDSERYGGETATLKAITGGDEVRNERKGIQQTRGFKFPGMVLVGANEPIQSSDYTSGLRRRRLTVPFNNQVAPHLRRNLEKEFQPYLAGVLQWVLELPDEEMTALIVDTANSVSSLNTFSAEFLLDTNPLADWLENCCIRDEKAKTYIGTLDKPTEHYLYANYVKWMEGTGSKPVSLRRFSDCVVDLCKSQLGMGNVSKFRDPQGVYISGIDIRHAGHSNEPRFITGVGEEKTQAIASPVIEETQPEIEAKQIEILPTLEEQKQAQLCQEVAPQLEQGDKVVYQGIEGEVMTINGNQVFIDFGDRACSVSINEVVKVE</sequence>
<feature type="region of interest" description="Disordered" evidence="4">
    <location>
        <begin position="1"/>
        <end position="21"/>
    </location>
</feature>
<keyword evidence="3" id="KW-0067">ATP-binding</keyword>
<dbReference type="InterPro" id="IPR027417">
    <property type="entry name" value="P-loop_NTPase"/>
</dbReference>
<keyword evidence="2" id="KW-0378">Hydrolase</keyword>
<evidence type="ECO:0000313" key="6">
    <source>
        <dbReference type="EMBL" id="MBD2255598.1"/>
    </source>
</evidence>
<evidence type="ECO:0000256" key="1">
    <source>
        <dbReference type="ARBA" id="ARBA00022741"/>
    </source>
</evidence>
<dbReference type="Gene3D" id="3.40.50.300">
    <property type="entry name" value="P-loop containing nucleotide triphosphate hydrolases"/>
    <property type="match status" value="1"/>
</dbReference>
<dbReference type="Pfam" id="PF12965">
    <property type="entry name" value="DUF3854"/>
    <property type="match status" value="1"/>
</dbReference>
<proteinExistence type="predicted"/>
<dbReference type="InterPro" id="IPR051620">
    <property type="entry name" value="ORF904-like_C"/>
</dbReference>
<dbReference type="InterPro" id="IPR014015">
    <property type="entry name" value="Helicase_SF3_DNA-vir"/>
</dbReference>
<dbReference type="RefSeq" id="WP_190572610.1">
    <property type="nucleotide sequence ID" value="NZ_JACJQL010000108.1"/>
</dbReference>
<evidence type="ECO:0000313" key="7">
    <source>
        <dbReference type="Proteomes" id="UP000621307"/>
    </source>
</evidence>
<keyword evidence="7" id="KW-1185">Reference proteome</keyword>
<dbReference type="Pfam" id="PF19263">
    <property type="entry name" value="DUF5906"/>
    <property type="match status" value="1"/>
</dbReference>
<dbReference type="InterPro" id="IPR014818">
    <property type="entry name" value="Phage/plasmid_primase_P4_C"/>
</dbReference>
<dbReference type="PANTHER" id="PTHR35372">
    <property type="entry name" value="ATP BINDING PROTEIN-RELATED"/>
    <property type="match status" value="1"/>
</dbReference>
<comment type="caution">
    <text evidence="6">The sequence shown here is derived from an EMBL/GenBank/DDBJ whole genome shotgun (WGS) entry which is preliminary data.</text>
</comment>
<dbReference type="InterPro" id="IPR006500">
    <property type="entry name" value="Helicase_put_C_phage/plasmid"/>
</dbReference>
<dbReference type="Proteomes" id="UP000621307">
    <property type="component" value="Unassembled WGS sequence"/>
</dbReference>
<evidence type="ECO:0000256" key="4">
    <source>
        <dbReference type="SAM" id="MobiDB-lite"/>
    </source>
</evidence>
<reference evidence="6 7" key="1">
    <citation type="journal article" date="2020" name="ISME J.">
        <title>Comparative genomics reveals insights into cyanobacterial evolution and habitat adaptation.</title>
        <authorList>
            <person name="Chen M.Y."/>
            <person name="Teng W.K."/>
            <person name="Zhao L."/>
            <person name="Hu C.X."/>
            <person name="Zhou Y.K."/>
            <person name="Han B.P."/>
            <person name="Song L.R."/>
            <person name="Shu W.S."/>
        </authorList>
    </citation>
    <scope>NUCLEOTIDE SEQUENCE [LARGE SCALE GENOMIC DNA]</scope>
    <source>
        <strain evidence="6 7">FACHB-3921</strain>
    </source>
</reference>
<protein>
    <submittedName>
        <fullName evidence="6">DUF3854 domain-containing protein</fullName>
    </submittedName>
</protein>
<keyword evidence="1" id="KW-0547">Nucleotide-binding</keyword>
<dbReference type="SMART" id="SM00885">
    <property type="entry name" value="D5_N"/>
    <property type="match status" value="1"/>
</dbReference>
<feature type="compositionally biased region" description="Polar residues" evidence="4">
    <location>
        <begin position="1"/>
        <end position="17"/>
    </location>
</feature>
<dbReference type="PANTHER" id="PTHR35372:SF2">
    <property type="entry name" value="SF3 HELICASE DOMAIN-CONTAINING PROTEIN"/>
    <property type="match status" value="1"/>
</dbReference>
<dbReference type="InterPro" id="IPR024385">
    <property type="entry name" value="DUF3854"/>
</dbReference>
<gene>
    <name evidence="6" type="ORF">H6G14_30835</name>
</gene>
<evidence type="ECO:0000256" key="3">
    <source>
        <dbReference type="ARBA" id="ARBA00022840"/>
    </source>
</evidence>
<dbReference type="EMBL" id="JACJQL010000108">
    <property type="protein sequence ID" value="MBD2255598.1"/>
    <property type="molecule type" value="Genomic_DNA"/>
</dbReference>
<organism evidence="6 7">
    <name type="scientific">Nostoc parmelioides FACHB-3921</name>
    <dbReference type="NCBI Taxonomy" id="2692909"/>
    <lineage>
        <taxon>Bacteria</taxon>
        <taxon>Bacillati</taxon>
        <taxon>Cyanobacteriota</taxon>
        <taxon>Cyanophyceae</taxon>
        <taxon>Nostocales</taxon>
        <taxon>Nostocaceae</taxon>
        <taxon>Nostoc</taxon>
    </lineage>
</organism>
<name>A0ABR8BN90_9NOSO</name>
<accession>A0ABR8BN90</accession>
<feature type="domain" description="SF3 helicase" evidence="5">
    <location>
        <begin position="455"/>
        <end position="610"/>
    </location>
</feature>
<evidence type="ECO:0000259" key="5">
    <source>
        <dbReference type="PROSITE" id="PS51206"/>
    </source>
</evidence>
<evidence type="ECO:0000256" key="2">
    <source>
        <dbReference type="ARBA" id="ARBA00022801"/>
    </source>
</evidence>
<dbReference type="SUPFAM" id="SSF52540">
    <property type="entry name" value="P-loop containing nucleoside triphosphate hydrolases"/>
    <property type="match status" value="1"/>
</dbReference>
<dbReference type="PROSITE" id="PS51206">
    <property type="entry name" value="SF3_HELICASE_1"/>
    <property type="match status" value="1"/>
</dbReference>
<dbReference type="Pfam" id="PF08706">
    <property type="entry name" value="D5_N"/>
    <property type="match status" value="1"/>
</dbReference>
<dbReference type="NCBIfam" id="TIGR01613">
    <property type="entry name" value="primase_Cterm"/>
    <property type="match status" value="1"/>
</dbReference>